<proteinExistence type="predicted"/>
<feature type="transmembrane region" description="Helical" evidence="1">
    <location>
        <begin position="146"/>
        <end position="165"/>
    </location>
</feature>
<protein>
    <submittedName>
        <fullName evidence="2">Uncharacterized protein</fullName>
    </submittedName>
</protein>
<keyword evidence="1" id="KW-1133">Transmembrane helix</keyword>
<dbReference type="Proteomes" id="UP000266426">
    <property type="component" value="Unassembled WGS sequence"/>
</dbReference>
<keyword evidence="1" id="KW-0472">Membrane</keyword>
<dbReference type="AlphaFoldDB" id="A0A3A4QT30"/>
<reference evidence="2 3" key="1">
    <citation type="journal article" date="2017" name="ISME J.">
        <title>Energy and carbon metabolisms in a deep terrestrial subsurface fluid microbial community.</title>
        <authorList>
            <person name="Momper L."/>
            <person name="Jungbluth S.P."/>
            <person name="Lee M.D."/>
            <person name="Amend J.P."/>
        </authorList>
    </citation>
    <scope>NUCLEOTIDE SEQUENCE [LARGE SCALE GENOMIC DNA]</scope>
    <source>
        <strain evidence="2">SURF_26</strain>
    </source>
</reference>
<evidence type="ECO:0000313" key="3">
    <source>
        <dbReference type="Proteomes" id="UP000266426"/>
    </source>
</evidence>
<sequence length="175" mass="20052">MLFIDCTVQASVTTSNGYYTIDFYEDTLSGIENRWIFDLNVNDPDVPGDVEELFFDVMFFNPAINFSNSYNPDSPYYEFSIYAQSTSQLFPVISSDQLATPVGTTYLFYATPLLTEILDDELQPVMGSFGIRLENETFMFNGPVNFVAVPEPACGLFFIFGAWFLRRFSRVKRMR</sequence>
<evidence type="ECO:0000256" key="1">
    <source>
        <dbReference type="SAM" id="Phobius"/>
    </source>
</evidence>
<comment type="caution">
    <text evidence="2">The sequence shown here is derived from an EMBL/GenBank/DDBJ whole genome shotgun (WGS) entry which is preliminary data.</text>
</comment>
<gene>
    <name evidence="2" type="ORF">C4541_10695</name>
</gene>
<evidence type="ECO:0000313" key="2">
    <source>
        <dbReference type="EMBL" id="RJP57155.1"/>
    </source>
</evidence>
<accession>A0A3A4QT30</accession>
<keyword evidence="1" id="KW-0812">Transmembrane</keyword>
<dbReference type="EMBL" id="QZJZ01000085">
    <property type="protein sequence ID" value="RJP57155.1"/>
    <property type="molecule type" value="Genomic_DNA"/>
</dbReference>
<name>A0A3A4QT30_9BACT</name>
<organism evidence="2 3">
    <name type="scientific">Candidatus Auribacter fodinae</name>
    <dbReference type="NCBI Taxonomy" id="2093366"/>
    <lineage>
        <taxon>Bacteria</taxon>
        <taxon>Pseudomonadati</taxon>
        <taxon>Candidatus Auribacterota</taxon>
        <taxon>Candidatus Auribacteria</taxon>
        <taxon>Candidatus Auribacterales</taxon>
        <taxon>Candidatus Auribacteraceae</taxon>
        <taxon>Candidatus Auribacter</taxon>
    </lineage>
</organism>